<evidence type="ECO:0000256" key="1">
    <source>
        <dbReference type="SAM" id="MobiDB-lite"/>
    </source>
</evidence>
<proteinExistence type="predicted"/>
<evidence type="ECO:0000313" key="3">
    <source>
        <dbReference type="EMBL" id="SHM11379.1"/>
    </source>
</evidence>
<feature type="chain" id="PRO_5039339174" evidence="2">
    <location>
        <begin position="20"/>
        <end position="497"/>
    </location>
</feature>
<dbReference type="PROSITE" id="PS51257">
    <property type="entry name" value="PROKAR_LIPOPROTEIN"/>
    <property type="match status" value="1"/>
</dbReference>
<evidence type="ECO:0000313" key="4">
    <source>
        <dbReference type="Proteomes" id="UP000184394"/>
    </source>
</evidence>
<reference evidence="3 4" key="1">
    <citation type="submission" date="2016-11" db="EMBL/GenBank/DDBJ databases">
        <authorList>
            <person name="Jaros S."/>
            <person name="Januszkiewicz K."/>
            <person name="Wedrychowicz H."/>
        </authorList>
    </citation>
    <scope>NUCLEOTIDE SEQUENCE [LARGE SCALE GENOMIC DNA]</scope>
    <source>
        <strain evidence="3 4">Y1</strain>
    </source>
</reference>
<sequence>MKKIISIIAALALTASAFSCSEKKKEKPEKQPVTVEDGGSEPALDEPVKQDYMEFTEDSFKTVEVNLNITDRKPPITSYMLNMSELDFGECIPVCKTEDYRDKYKPDLSAETDEDYRRQIEEKWKSTCTEPTKGQIYETCLYGNNFYLCINYDTWCYGQHEESIFRVNGLTKEKEELFHYSDPENSLRIRQLYAINSVLYVYTEEKGLCWLDEEKSELVTILEPNNDINSYGYIVSNSADRLIVSDVISDKKEVPDDYEPKSGEYISTYNDGKNYLILGQTTTMKEFDFDSKTWKELYSVYESTDESRSGTEKCPAIYGELFAWKEKPEGTRKYDVCTDYYRVSTGLTGCDILHADKKRLVVRLGSSEMNSLKAIVHVFDLEKSMHYIIDFGGIGANNCKYAYDGLITYSTGTGGCMYYIMPELGLTFPLAEFESDEFDSRLSDMMSISDLYDNSVCFTISKRKGEHEVTHSDGNVIGTYYDYDNIRMWFTKEEGDE</sequence>
<name>A0A1M7G699_RUMFL</name>
<feature type="signal peptide" evidence="2">
    <location>
        <begin position="1"/>
        <end position="19"/>
    </location>
</feature>
<feature type="region of interest" description="Disordered" evidence="1">
    <location>
        <begin position="23"/>
        <end position="48"/>
    </location>
</feature>
<organism evidence="3 4">
    <name type="scientific">Ruminococcus flavefaciens</name>
    <dbReference type="NCBI Taxonomy" id="1265"/>
    <lineage>
        <taxon>Bacteria</taxon>
        <taxon>Bacillati</taxon>
        <taxon>Bacillota</taxon>
        <taxon>Clostridia</taxon>
        <taxon>Eubacteriales</taxon>
        <taxon>Oscillospiraceae</taxon>
        <taxon>Ruminococcus</taxon>
    </lineage>
</organism>
<dbReference type="OrthoDB" id="1815081at2"/>
<dbReference type="AlphaFoldDB" id="A0A1M7G699"/>
<gene>
    <name evidence="3" type="ORF">SAMN04487860_10167</name>
</gene>
<protein>
    <submittedName>
        <fullName evidence="3">Uncharacterized protein</fullName>
    </submittedName>
</protein>
<evidence type="ECO:0000256" key="2">
    <source>
        <dbReference type="SAM" id="SignalP"/>
    </source>
</evidence>
<accession>A0A1M7G699</accession>
<dbReference type="EMBL" id="FRCT01000001">
    <property type="protein sequence ID" value="SHM11379.1"/>
    <property type="molecule type" value="Genomic_DNA"/>
</dbReference>
<keyword evidence="2" id="KW-0732">Signal</keyword>
<dbReference type="Proteomes" id="UP000184394">
    <property type="component" value="Unassembled WGS sequence"/>
</dbReference>
<dbReference type="RefSeq" id="WP_072947668.1">
    <property type="nucleotide sequence ID" value="NZ_FRCT01000001.1"/>
</dbReference>